<comment type="function">
    <text evidence="4 5">Required for flagellar hook formation. May act as a scaffolding protein.</text>
</comment>
<dbReference type="EMBL" id="JBFYGN010000004">
    <property type="protein sequence ID" value="MEX8192105.1"/>
    <property type="molecule type" value="Genomic_DNA"/>
</dbReference>
<comment type="similarity">
    <text evidence="1 5">Belongs to the FlgD family.</text>
</comment>
<dbReference type="Pfam" id="PF03963">
    <property type="entry name" value="FlgD"/>
    <property type="match status" value="1"/>
</dbReference>
<dbReference type="InterPro" id="IPR005648">
    <property type="entry name" value="FlgD"/>
</dbReference>
<dbReference type="InterPro" id="IPR025965">
    <property type="entry name" value="FlgD/Vpr_Ig-like"/>
</dbReference>
<evidence type="ECO:0000256" key="6">
    <source>
        <dbReference type="SAM" id="MobiDB-lite"/>
    </source>
</evidence>
<evidence type="ECO:0000259" key="7">
    <source>
        <dbReference type="Pfam" id="PF13860"/>
    </source>
</evidence>
<sequence>MIYGTGGVDSTTTNTTSNSKNSVTDPNEAQDRFLKLLVAQLNNQDPMNPMDNAQMTSQMAQINTVTGIQQLNQTMTSMSSQFTAMQVLQGTSMIGRTVLTEGNTLGVAVDGTHTAAFDLANPAASVKVQITTASGELVDTIDLGSGSAGRNYFTWDGKDKYTGDKSQLRYSVTATNGATAVASTTLSPHAVIATSAANGSLALELDNGDSVAYSGVKAVY</sequence>
<evidence type="ECO:0000256" key="1">
    <source>
        <dbReference type="ARBA" id="ARBA00010577"/>
    </source>
</evidence>
<evidence type="ECO:0000256" key="4">
    <source>
        <dbReference type="ARBA" id="ARBA00024746"/>
    </source>
</evidence>
<keyword evidence="9" id="KW-0966">Cell projection</keyword>
<dbReference type="Gene3D" id="2.30.30.910">
    <property type="match status" value="1"/>
</dbReference>
<feature type="compositionally biased region" description="Low complexity" evidence="6">
    <location>
        <begin position="8"/>
        <end position="25"/>
    </location>
</feature>
<reference evidence="9 10" key="1">
    <citation type="journal article" date="2013" name="Int. J. Syst. Evol. Microbiol.">
        <title>Comamonas guangdongensis sp. nov., isolated from subterranean forest sediment, and emended description of the genus Comamonas.</title>
        <authorList>
            <person name="Zhang J."/>
            <person name="Wang Y."/>
            <person name="Zhou S."/>
            <person name="Wu C."/>
            <person name="He J."/>
            <person name="Li F."/>
        </authorList>
    </citation>
    <scope>NUCLEOTIDE SEQUENCE [LARGE SCALE GENOMIC DNA]</scope>
    <source>
        <strain evidence="9 10">CCTCC AB2011133</strain>
    </source>
</reference>
<feature type="domain" description="FlgD Tudor-like" evidence="8">
    <location>
        <begin position="85"/>
        <end position="217"/>
    </location>
</feature>
<proteinExistence type="inferred from homology"/>
<dbReference type="Proteomes" id="UP001561046">
    <property type="component" value="Unassembled WGS sequence"/>
</dbReference>
<dbReference type="Gene3D" id="2.60.40.4070">
    <property type="match status" value="1"/>
</dbReference>
<dbReference type="RefSeq" id="WP_369337325.1">
    <property type="nucleotide sequence ID" value="NZ_JBFYGN010000004.1"/>
</dbReference>
<protein>
    <recommendedName>
        <fullName evidence="2 5">Basal-body rod modification protein FlgD</fullName>
    </recommendedName>
</protein>
<dbReference type="InterPro" id="IPR025963">
    <property type="entry name" value="FLgD_Tudor"/>
</dbReference>
<gene>
    <name evidence="9" type="ORF">AB6724_04535</name>
</gene>
<evidence type="ECO:0000256" key="3">
    <source>
        <dbReference type="ARBA" id="ARBA00022795"/>
    </source>
</evidence>
<evidence type="ECO:0000313" key="9">
    <source>
        <dbReference type="EMBL" id="MEX8192105.1"/>
    </source>
</evidence>
<keyword evidence="3 5" id="KW-1005">Bacterial flagellum biogenesis</keyword>
<evidence type="ECO:0000256" key="5">
    <source>
        <dbReference type="RuleBase" id="RU362076"/>
    </source>
</evidence>
<keyword evidence="9" id="KW-0969">Cilium</keyword>
<name>A0ABV3ZRV2_9BURK</name>
<dbReference type="Pfam" id="PF13861">
    <property type="entry name" value="FLgD_tudor"/>
    <property type="match status" value="1"/>
</dbReference>
<evidence type="ECO:0000259" key="8">
    <source>
        <dbReference type="Pfam" id="PF13861"/>
    </source>
</evidence>
<evidence type="ECO:0000256" key="2">
    <source>
        <dbReference type="ARBA" id="ARBA00016013"/>
    </source>
</evidence>
<organism evidence="9 10">
    <name type="scientific">Comamonas guangdongensis</name>
    <dbReference type="NCBI Taxonomy" id="510515"/>
    <lineage>
        <taxon>Bacteria</taxon>
        <taxon>Pseudomonadati</taxon>
        <taxon>Pseudomonadota</taxon>
        <taxon>Betaproteobacteria</taxon>
        <taxon>Burkholderiales</taxon>
        <taxon>Comamonadaceae</taxon>
        <taxon>Comamonas</taxon>
    </lineage>
</organism>
<keyword evidence="10" id="KW-1185">Reference proteome</keyword>
<evidence type="ECO:0000313" key="10">
    <source>
        <dbReference type="Proteomes" id="UP001561046"/>
    </source>
</evidence>
<keyword evidence="9" id="KW-0282">Flagellum</keyword>
<accession>A0ABV3ZRV2</accession>
<comment type="caution">
    <text evidence="9">The sequence shown here is derived from an EMBL/GenBank/DDBJ whole genome shotgun (WGS) entry which is preliminary data.</text>
</comment>
<dbReference type="Pfam" id="PF13860">
    <property type="entry name" value="FlgD_ig"/>
    <property type="match status" value="1"/>
</dbReference>
<feature type="domain" description="FlgD/Vpr Ig-like" evidence="7">
    <location>
        <begin position="103"/>
        <end position="173"/>
    </location>
</feature>
<feature type="region of interest" description="Disordered" evidence="6">
    <location>
        <begin position="1"/>
        <end position="27"/>
    </location>
</feature>